<dbReference type="EMBL" id="CABIKO010000002">
    <property type="protein sequence ID" value="VVA10344.1"/>
    <property type="molecule type" value="Genomic_DNA"/>
</dbReference>
<feature type="domain" description="Protein Lines C-terminal" evidence="2">
    <location>
        <begin position="178"/>
        <end position="206"/>
    </location>
</feature>
<feature type="region of interest" description="Disordered" evidence="1">
    <location>
        <begin position="150"/>
        <end position="169"/>
    </location>
</feature>
<dbReference type="PANTHER" id="PTHR16057:SF1">
    <property type="entry name" value="PROTEIN LINES HOMOLOG 1"/>
    <property type="match status" value="1"/>
</dbReference>
<evidence type="ECO:0000313" key="3">
    <source>
        <dbReference type="EMBL" id="VVA10344.1"/>
    </source>
</evidence>
<name>A0A5E4E3F6_PRUDU</name>
<gene>
    <name evidence="3" type="ORF">ALMOND_2B032918</name>
</gene>
<organism evidence="3 4">
    <name type="scientific">Prunus dulcis</name>
    <name type="common">Almond</name>
    <name type="synonym">Amygdalus dulcis</name>
    <dbReference type="NCBI Taxonomy" id="3755"/>
    <lineage>
        <taxon>Eukaryota</taxon>
        <taxon>Viridiplantae</taxon>
        <taxon>Streptophyta</taxon>
        <taxon>Embryophyta</taxon>
        <taxon>Tracheophyta</taxon>
        <taxon>Spermatophyta</taxon>
        <taxon>Magnoliopsida</taxon>
        <taxon>eudicotyledons</taxon>
        <taxon>Gunneridae</taxon>
        <taxon>Pentapetalae</taxon>
        <taxon>rosids</taxon>
        <taxon>fabids</taxon>
        <taxon>Rosales</taxon>
        <taxon>Rosaceae</taxon>
        <taxon>Amygdaloideae</taxon>
        <taxon>Amygdaleae</taxon>
        <taxon>Prunus</taxon>
    </lineage>
</organism>
<dbReference type="InterPro" id="IPR024875">
    <property type="entry name" value="Protein_Lines"/>
</dbReference>
<dbReference type="AlphaFoldDB" id="A0A5E4E3F6"/>
<evidence type="ECO:0000313" key="4">
    <source>
        <dbReference type="Proteomes" id="UP000327085"/>
    </source>
</evidence>
<proteinExistence type="predicted"/>
<evidence type="ECO:0000259" key="2">
    <source>
        <dbReference type="Pfam" id="PF14695"/>
    </source>
</evidence>
<dbReference type="OMA" id="PADHEMY"/>
<dbReference type="Proteomes" id="UP000327085">
    <property type="component" value="Chromosome 7"/>
</dbReference>
<reference evidence="4" key="1">
    <citation type="journal article" date="2020" name="Plant J.">
        <title>Transposons played a major role in the diversification between the closely related almond and peach genomes: results from the almond genome sequence.</title>
        <authorList>
            <person name="Alioto T."/>
            <person name="Alexiou K.G."/>
            <person name="Bardil A."/>
            <person name="Barteri F."/>
            <person name="Castanera R."/>
            <person name="Cruz F."/>
            <person name="Dhingra A."/>
            <person name="Duval H."/>
            <person name="Fernandez I Marti A."/>
            <person name="Frias L."/>
            <person name="Galan B."/>
            <person name="Garcia J.L."/>
            <person name="Howad W."/>
            <person name="Gomez-Garrido J."/>
            <person name="Gut M."/>
            <person name="Julca I."/>
            <person name="Morata J."/>
            <person name="Puigdomenech P."/>
            <person name="Ribeca P."/>
            <person name="Rubio Cabetas M.J."/>
            <person name="Vlasova A."/>
            <person name="Wirthensohn M."/>
            <person name="Garcia-Mas J."/>
            <person name="Gabaldon T."/>
            <person name="Casacuberta J.M."/>
            <person name="Arus P."/>
        </authorList>
    </citation>
    <scope>NUCLEOTIDE SEQUENCE [LARGE SCALE GENOMIC DNA]</scope>
    <source>
        <strain evidence="4">cv. Texas</strain>
    </source>
</reference>
<dbReference type="InParanoid" id="A0A5E4E3F6"/>
<dbReference type="Pfam" id="PF14695">
    <property type="entry name" value="LINES_C"/>
    <property type="match status" value="1"/>
</dbReference>
<evidence type="ECO:0000256" key="1">
    <source>
        <dbReference type="SAM" id="MobiDB-lite"/>
    </source>
</evidence>
<feature type="compositionally biased region" description="Acidic residues" evidence="1">
    <location>
        <begin position="153"/>
        <end position="162"/>
    </location>
</feature>
<dbReference type="InterPro" id="IPR029415">
    <property type="entry name" value="Lines_C"/>
</dbReference>
<protein>
    <submittedName>
        <fullName evidence="3">PREDICTED: LOC107626248 isoform</fullName>
    </submittedName>
</protein>
<dbReference type="Gramene" id="VVA10344">
    <property type="protein sequence ID" value="VVA10344"/>
    <property type="gene ID" value="Prudul26B032918"/>
</dbReference>
<sequence>MTVAHEMYFVECVDFAKSFIQLYIKEDDVLFKVLLHLLCVPCCAEQDEKEKVALEDSNGNLLFRVSDLFNPLSYDHQVLLDYLISKDTRISCAEYLLRCLRKVCDSWSLFVEFLVSGQATNQSFCKKRKVSLGGSSSWGEDSLAPTKNHLTFLDDEPDEENENGCKHTQNGGQYFKEAKECLLSLNISFEGLHQKNLFPYNPNVLMNRYVSLK</sequence>
<dbReference type="PANTHER" id="PTHR16057">
    <property type="entry name" value="WINS1, 2 PROTEIN"/>
    <property type="match status" value="1"/>
</dbReference>
<accession>A0A5E4E3F6</accession>